<gene>
    <name evidence="1" type="ORF">J1N35_004225</name>
</gene>
<dbReference type="EMBL" id="JAIQCV010000002">
    <property type="protein sequence ID" value="KAH1121065.1"/>
    <property type="molecule type" value="Genomic_DNA"/>
</dbReference>
<reference evidence="1 2" key="1">
    <citation type="journal article" date="2021" name="Plant Biotechnol. J.">
        <title>Multi-omics assisted identification of the key and species-specific regulatory components of drought-tolerant mechanisms in Gossypium stocksii.</title>
        <authorList>
            <person name="Yu D."/>
            <person name="Ke L."/>
            <person name="Zhang D."/>
            <person name="Wu Y."/>
            <person name="Sun Y."/>
            <person name="Mei J."/>
            <person name="Sun J."/>
            <person name="Sun Y."/>
        </authorList>
    </citation>
    <scope>NUCLEOTIDE SEQUENCE [LARGE SCALE GENOMIC DNA]</scope>
    <source>
        <strain evidence="2">cv. E1</strain>
        <tissue evidence="1">Leaf</tissue>
    </source>
</reference>
<protein>
    <submittedName>
        <fullName evidence="1">Uncharacterized protein</fullName>
    </submittedName>
</protein>
<comment type="caution">
    <text evidence="1">The sequence shown here is derived from an EMBL/GenBank/DDBJ whole genome shotgun (WGS) entry which is preliminary data.</text>
</comment>
<organism evidence="1 2">
    <name type="scientific">Gossypium stocksii</name>
    <dbReference type="NCBI Taxonomy" id="47602"/>
    <lineage>
        <taxon>Eukaryota</taxon>
        <taxon>Viridiplantae</taxon>
        <taxon>Streptophyta</taxon>
        <taxon>Embryophyta</taxon>
        <taxon>Tracheophyta</taxon>
        <taxon>Spermatophyta</taxon>
        <taxon>Magnoliopsida</taxon>
        <taxon>eudicotyledons</taxon>
        <taxon>Gunneridae</taxon>
        <taxon>Pentapetalae</taxon>
        <taxon>rosids</taxon>
        <taxon>malvids</taxon>
        <taxon>Malvales</taxon>
        <taxon>Malvaceae</taxon>
        <taxon>Malvoideae</taxon>
        <taxon>Gossypium</taxon>
    </lineage>
</organism>
<evidence type="ECO:0000313" key="2">
    <source>
        <dbReference type="Proteomes" id="UP000828251"/>
    </source>
</evidence>
<evidence type="ECO:0000313" key="1">
    <source>
        <dbReference type="EMBL" id="KAH1121065.1"/>
    </source>
</evidence>
<accession>A0A9D3WDP1</accession>
<dbReference type="AlphaFoldDB" id="A0A9D3WDP1"/>
<sequence>MSYRFYFKTFSRKYSFTLTIFLLLLPFFIFLLLLHPVPFLNLNQGKSHGELFCCMGHRDCYHFPFYLEKGKGGSSEDSNICITGLHWQSVGSVEYLWLCELLSCDPLPVFGNLMELDMRYYYGLIDWSSSDKGLETLLTSFHLDKLHFIQCVDFWVISIGNLLPFPILYHNKLFDIATKTKNGFITS</sequence>
<name>A0A9D3WDP1_9ROSI</name>
<proteinExistence type="predicted"/>
<dbReference type="OrthoDB" id="993313at2759"/>
<keyword evidence="2" id="KW-1185">Reference proteome</keyword>
<dbReference type="Proteomes" id="UP000828251">
    <property type="component" value="Unassembled WGS sequence"/>
</dbReference>